<protein>
    <recommendedName>
        <fullName evidence="7">ABC-2 type transporter transmembrane domain-containing protein</fullName>
    </recommendedName>
</protein>
<keyword evidence="2" id="KW-0813">Transport</keyword>
<feature type="transmembrane region" description="Helical" evidence="6">
    <location>
        <begin position="241"/>
        <end position="263"/>
    </location>
</feature>
<keyword evidence="5 6" id="KW-0472">Membrane</keyword>
<feature type="transmembrane region" description="Helical" evidence="6">
    <location>
        <begin position="94"/>
        <end position="118"/>
    </location>
</feature>
<evidence type="ECO:0000256" key="6">
    <source>
        <dbReference type="SAM" id="Phobius"/>
    </source>
</evidence>
<proteinExistence type="predicted"/>
<dbReference type="PANTHER" id="PTHR48041">
    <property type="entry name" value="ABC TRANSPORTER G FAMILY MEMBER 28"/>
    <property type="match status" value="1"/>
</dbReference>
<comment type="caution">
    <text evidence="8">The sequence shown here is derived from an EMBL/GenBank/DDBJ whole genome shotgun (WGS) entry which is preliminary data.</text>
</comment>
<feature type="transmembrane region" description="Helical" evidence="6">
    <location>
        <begin position="17"/>
        <end position="39"/>
    </location>
</feature>
<feature type="domain" description="ABC-2 type transporter transmembrane" evidence="7">
    <location>
        <begin position="2"/>
        <end position="210"/>
    </location>
</feature>
<keyword evidence="3 6" id="KW-0812">Transmembrane</keyword>
<accession>A0A9W8ASF7</accession>
<evidence type="ECO:0000256" key="4">
    <source>
        <dbReference type="ARBA" id="ARBA00022989"/>
    </source>
</evidence>
<feature type="non-terminal residue" evidence="8">
    <location>
        <position position="1"/>
    </location>
</feature>
<dbReference type="OrthoDB" id="66620at2759"/>
<evidence type="ECO:0000256" key="3">
    <source>
        <dbReference type="ARBA" id="ARBA00022692"/>
    </source>
</evidence>
<dbReference type="Proteomes" id="UP001151582">
    <property type="component" value="Unassembled WGS sequence"/>
</dbReference>
<keyword evidence="9" id="KW-1185">Reference proteome</keyword>
<evidence type="ECO:0000259" key="7">
    <source>
        <dbReference type="Pfam" id="PF01061"/>
    </source>
</evidence>
<dbReference type="GO" id="GO:0140359">
    <property type="term" value="F:ABC-type transporter activity"/>
    <property type="evidence" value="ECO:0007669"/>
    <property type="project" value="InterPro"/>
</dbReference>
<dbReference type="InterPro" id="IPR013525">
    <property type="entry name" value="ABC2_TM"/>
</dbReference>
<evidence type="ECO:0000256" key="5">
    <source>
        <dbReference type="ARBA" id="ARBA00023136"/>
    </source>
</evidence>
<dbReference type="PANTHER" id="PTHR48041:SF122">
    <property type="entry name" value="ABC TRANSPORTER DOMAIN-CONTAINING PROTEIN"/>
    <property type="match status" value="1"/>
</dbReference>
<name>A0A9W8ASF7_9FUNG</name>
<keyword evidence="4 6" id="KW-1133">Transmembrane helix</keyword>
<dbReference type="InterPro" id="IPR050352">
    <property type="entry name" value="ABCG_transporters"/>
</dbReference>
<dbReference type="GO" id="GO:0016020">
    <property type="term" value="C:membrane"/>
    <property type="evidence" value="ECO:0007669"/>
    <property type="project" value="UniProtKB-SubCell"/>
</dbReference>
<gene>
    <name evidence="8" type="ORF">H4R34_006304</name>
</gene>
<evidence type="ECO:0000313" key="9">
    <source>
        <dbReference type="Proteomes" id="UP001151582"/>
    </source>
</evidence>
<feature type="transmembrane region" description="Helical" evidence="6">
    <location>
        <begin position="130"/>
        <end position="151"/>
    </location>
</feature>
<evidence type="ECO:0000256" key="2">
    <source>
        <dbReference type="ARBA" id="ARBA00022448"/>
    </source>
</evidence>
<dbReference type="EMBL" id="JANBQB010002175">
    <property type="protein sequence ID" value="KAJ1968196.1"/>
    <property type="molecule type" value="Genomic_DNA"/>
</dbReference>
<evidence type="ECO:0000256" key="1">
    <source>
        <dbReference type="ARBA" id="ARBA00004141"/>
    </source>
</evidence>
<comment type="subcellular location">
    <subcellularLocation>
        <location evidence="1">Membrane</location>
        <topology evidence="1">Multi-pass membrane protein</topology>
    </subcellularLocation>
</comment>
<feature type="transmembrane region" description="Helical" evidence="6">
    <location>
        <begin position="163"/>
        <end position="180"/>
    </location>
</feature>
<reference evidence="8" key="1">
    <citation type="submission" date="2022-07" db="EMBL/GenBank/DDBJ databases">
        <title>Phylogenomic reconstructions and comparative analyses of Kickxellomycotina fungi.</title>
        <authorList>
            <person name="Reynolds N.K."/>
            <person name="Stajich J.E."/>
            <person name="Barry K."/>
            <person name="Grigoriev I.V."/>
            <person name="Crous P."/>
            <person name="Smith M.E."/>
        </authorList>
    </citation>
    <scope>NUCLEOTIDE SEQUENCE</scope>
    <source>
        <strain evidence="8">RSA 567</strain>
    </source>
</reference>
<dbReference type="Pfam" id="PF01061">
    <property type="entry name" value="ABC2_membrane"/>
    <property type="match status" value="1"/>
</dbReference>
<sequence>LYILLGRSWKAQLRNRFFIIANIGQYVILMLLLGFTFFQMDLNQSSIQNRIGLLFFLPTGLSFGLITPLLGIFNKERGIMLRERNAGAYRVTSFYLAKFLTELPLTLAITGVYITGIYFLTHLQYDAGKFFIFFGMNLLNIVVVISLGLLIGATFETLQVAQVIAPLVLVVLMIYAGNFVNMDDVTPILSWIRYLSNLKYTYQALAINEFSGLVFDCDAAAGAACFKTGEAVLANYSLDSLAISTSAGLLIALGALFHALAYISLRWKSKPQYIWL</sequence>
<organism evidence="8 9">
    <name type="scientific">Dimargaris verticillata</name>
    <dbReference type="NCBI Taxonomy" id="2761393"/>
    <lineage>
        <taxon>Eukaryota</taxon>
        <taxon>Fungi</taxon>
        <taxon>Fungi incertae sedis</taxon>
        <taxon>Zoopagomycota</taxon>
        <taxon>Kickxellomycotina</taxon>
        <taxon>Dimargaritomycetes</taxon>
        <taxon>Dimargaritales</taxon>
        <taxon>Dimargaritaceae</taxon>
        <taxon>Dimargaris</taxon>
    </lineage>
</organism>
<evidence type="ECO:0000313" key="8">
    <source>
        <dbReference type="EMBL" id="KAJ1968196.1"/>
    </source>
</evidence>
<feature type="transmembrane region" description="Helical" evidence="6">
    <location>
        <begin position="51"/>
        <end position="73"/>
    </location>
</feature>
<dbReference type="AlphaFoldDB" id="A0A9W8ASF7"/>